<accession>A0A934M3Z4</accession>
<feature type="transmembrane region" description="Helical" evidence="1">
    <location>
        <begin position="124"/>
        <end position="144"/>
    </location>
</feature>
<dbReference type="EMBL" id="JAEEGB010000014">
    <property type="protein sequence ID" value="MBI6873555.1"/>
    <property type="molecule type" value="Genomic_DNA"/>
</dbReference>
<keyword evidence="1" id="KW-0472">Membrane</keyword>
<keyword evidence="3" id="KW-1185">Reference proteome</keyword>
<feature type="transmembrane region" description="Helical" evidence="1">
    <location>
        <begin position="88"/>
        <end position="109"/>
    </location>
</feature>
<dbReference type="RefSeq" id="WP_211142981.1">
    <property type="nucleotide sequence ID" value="NZ_JAEEGB010000014.1"/>
</dbReference>
<gene>
    <name evidence="2" type="ORF">I6U51_12680</name>
</gene>
<evidence type="ECO:0000256" key="1">
    <source>
        <dbReference type="SAM" id="Phobius"/>
    </source>
</evidence>
<dbReference type="Proteomes" id="UP000622687">
    <property type="component" value="Unassembled WGS sequence"/>
</dbReference>
<dbReference type="AlphaFoldDB" id="A0A934M3Z4"/>
<feature type="transmembrane region" description="Helical" evidence="1">
    <location>
        <begin position="58"/>
        <end position="76"/>
    </location>
</feature>
<sequence length="152" mass="17419">MLKITIVELLFRAIPESLLFIWTSYMIAHVNVEKKRYFIASVLSAISTYFIRMLPINFGVNIVISTSVLIIITASINKIPIMKAISSIMISSILLSICESLNVFVLNWLKVDMQIIVDKPLMKVLYFTPSLILFGSIILLLYILKYRKKEDD</sequence>
<comment type="caution">
    <text evidence="2">The sequence shown here is derived from an EMBL/GenBank/DDBJ whole genome shotgun (WGS) entry which is preliminary data.</text>
</comment>
<evidence type="ECO:0000313" key="2">
    <source>
        <dbReference type="EMBL" id="MBI6873555.1"/>
    </source>
</evidence>
<organism evidence="2 3">
    <name type="scientific">Clostridium aciditolerans</name>
    <dbReference type="NCBI Taxonomy" id="339861"/>
    <lineage>
        <taxon>Bacteria</taxon>
        <taxon>Bacillati</taxon>
        <taxon>Bacillota</taxon>
        <taxon>Clostridia</taxon>
        <taxon>Eubacteriales</taxon>
        <taxon>Clostridiaceae</taxon>
        <taxon>Clostridium</taxon>
    </lineage>
</organism>
<keyword evidence="1" id="KW-1133">Transmembrane helix</keyword>
<evidence type="ECO:0000313" key="3">
    <source>
        <dbReference type="Proteomes" id="UP000622687"/>
    </source>
</evidence>
<name>A0A934M3Z4_9CLOT</name>
<feature type="transmembrane region" description="Helical" evidence="1">
    <location>
        <begin position="6"/>
        <end position="25"/>
    </location>
</feature>
<proteinExistence type="predicted"/>
<protein>
    <submittedName>
        <fullName evidence="2">Uncharacterized protein</fullName>
    </submittedName>
</protein>
<reference evidence="2" key="1">
    <citation type="submission" date="2020-12" db="EMBL/GenBank/DDBJ databases">
        <title>Clostridium thailandense sp. nov., a novel acetogenic bacterium isolated from peat land soil in Thailand.</title>
        <authorList>
            <person name="Chaikitkaew S."/>
            <person name="Birkeland N.K."/>
        </authorList>
    </citation>
    <scope>NUCLEOTIDE SEQUENCE</scope>
    <source>
        <strain evidence="2">DSM 17425</strain>
    </source>
</reference>
<keyword evidence="1" id="KW-0812">Transmembrane</keyword>